<evidence type="ECO:0000256" key="6">
    <source>
        <dbReference type="SAM" id="Phobius"/>
    </source>
</evidence>
<feature type="transmembrane region" description="Helical" evidence="6">
    <location>
        <begin position="377"/>
        <end position="397"/>
    </location>
</feature>
<dbReference type="EMBL" id="QSKV01000010">
    <property type="protein sequence ID" value="RHE90395.1"/>
    <property type="molecule type" value="Genomic_DNA"/>
</dbReference>
<feature type="transmembrane region" description="Helical" evidence="6">
    <location>
        <begin position="158"/>
        <end position="178"/>
    </location>
</feature>
<dbReference type="InterPro" id="IPR050833">
    <property type="entry name" value="Poly_Biosynth_Transport"/>
</dbReference>
<feature type="transmembrane region" description="Helical" evidence="6">
    <location>
        <begin position="184"/>
        <end position="202"/>
    </location>
</feature>
<name>A0A414L770_9BACE</name>
<accession>A0A414L770</accession>
<feature type="transmembrane region" description="Helical" evidence="6">
    <location>
        <begin position="403"/>
        <end position="427"/>
    </location>
</feature>
<feature type="transmembrane region" description="Helical" evidence="6">
    <location>
        <begin position="47"/>
        <end position="71"/>
    </location>
</feature>
<proteinExistence type="predicted"/>
<keyword evidence="4 6" id="KW-1133">Transmembrane helix</keyword>
<evidence type="ECO:0000313" key="7">
    <source>
        <dbReference type="EMBL" id="RHE90395.1"/>
    </source>
</evidence>
<reference evidence="7 8" key="1">
    <citation type="submission" date="2018-08" db="EMBL/GenBank/DDBJ databases">
        <title>A genome reference for cultivated species of the human gut microbiota.</title>
        <authorList>
            <person name="Zou Y."/>
            <person name="Xue W."/>
            <person name="Luo G."/>
        </authorList>
    </citation>
    <scope>NUCLEOTIDE SEQUENCE [LARGE SCALE GENOMIC DNA]</scope>
    <source>
        <strain evidence="7 8">AM27-17</strain>
    </source>
</reference>
<keyword evidence="5 6" id="KW-0472">Membrane</keyword>
<feature type="transmembrane region" description="Helical" evidence="6">
    <location>
        <begin position="309"/>
        <end position="327"/>
    </location>
</feature>
<feature type="transmembrane region" description="Helical" evidence="6">
    <location>
        <begin position="92"/>
        <end position="111"/>
    </location>
</feature>
<protein>
    <recommendedName>
        <fullName evidence="9">Polysaccharide biosynthesis protein</fullName>
    </recommendedName>
</protein>
<feature type="transmembrane region" description="Helical" evidence="6">
    <location>
        <begin position="466"/>
        <end position="487"/>
    </location>
</feature>
<keyword evidence="3 6" id="KW-0812">Transmembrane</keyword>
<feature type="transmembrane region" description="Helical" evidence="6">
    <location>
        <begin position="439"/>
        <end position="460"/>
    </location>
</feature>
<evidence type="ECO:0000256" key="4">
    <source>
        <dbReference type="ARBA" id="ARBA00022989"/>
    </source>
</evidence>
<evidence type="ECO:0000256" key="5">
    <source>
        <dbReference type="ARBA" id="ARBA00023136"/>
    </source>
</evidence>
<feature type="transmembrane region" description="Helical" evidence="6">
    <location>
        <begin position="123"/>
        <end position="143"/>
    </location>
</feature>
<comment type="subcellular location">
    <subcellularLocation>
        <location evidence="1">Cell membrane</location>
        <topology evidence="1">Multi-pass membrane protein</topology>
    </subcellularLocation>
</comment>
<dbReference type="RefSeq" id="WP_118222728.1">
    <property type="nucleotide sequence ID" value="NZ_JADNIJ010000010.1"/>
</dbReference>
<evidence type="ECO:0000256" key="2">
    <source>
        <dbReference type="ARBA" id="ARBA00022475"/>
    </source>
</evidence>
<dbReference type="PANTHER" id="PTHR30250">
    <property type="entry name" value="PST FAMILY PREDICTED COLANIC ACID TRANSPORTER"/>
    <property type="match status" value="1"/>
</dbReference>
<dbReference type="Proteomes" id="UP000285650">
    <property type="component" value="Unassembled WGS sequence"/>
</dbReference>
<feature type="transmembrane region" description="Helical" evidence="6">
    <location>
        <begin position="339"/>
        <end position="365"/>
    </location>
</feature>
<feature type="transmembrane region" description="Helical" evidence="6">
    <location>
        <begin position="246"/>
        <end position="264"/>
    </location>
</feature>
<dbReference type="PANTHER" id="PTHR30250:SF26">
    <property type="entry name" value="PSMA PROTEIN"/>
    <property type="match status" value="1"/>
</dbReference>
<dbReference type="GO" id="GO:0005886">
    <property type="term" value="C:plasma membrane"/>
    <property type="evidence" value="ECO:0007669"/>
    <property type="project" value="UniProtKB-SubCell"/>
</dbReference>
<evidence type="ECO:0000313" key="8">
    <source>
        <dbReference type="Proteomes" id="UP000285650"/>
    </source>
</evidence>
<gene>
    <name evidence="7" type="ORF">DW712_15310</name>
</gene>
<evidence type="ECO:0008006" key="9">
    <source>
        <dbReference type="Google" id="ProtNLM"/>
    </source>
</evidence>
<keyword evidence="2" id="KW-1003">Cell membrane</keyword>
<dbReference type="AlphaFoldDB" id="A0A414L770"/>
<evidence type="ECO:0000256" key="1">
    <source>
        <dbReference type="ARBA" id="ARBA00004651"/>
    </source>
</evidence>
<organism evidence="7 8">
    <name type="scientific">Bacteroides intestinalis</name>
    <dbReference type="NCBI Taxonomy" id="329854"/>
    <lineage>
        <taxon>Bacteria</taxon>
        <taxon>Pseudomonadati</taxon>
        <taxon>Bacteroidota</taxon>
        <taxon>Bacteroidia</taxon>
        <taxon>Bacteroidales</taxon>
        <taxon>Bacteroidaceae</taxon>
        <taxon>Bacteroides</taxon>
    </lineage>
</organism>
<evidence type="ECO:0000256" key="3">
    <source>
        <dbReference type="ARBA" id="ARBA00022692"/>
    </source>
</evidence>
<comment type="caution">
    <text evidence="7">The sequence shown here is derived from an EMBL/GenBank/DDBJ whole genome shotgun (WGS) entry which is preliminary data.</text>
</comment>
<sequence length="515" mass="58490">MDSRSKNGTRNIVAGLLNRLVLIALPFIARTVIIYILGSSYLGLNSLFSSILMVLNLSELGIGSALVYSMYKPVAGNDKVKLCALLAVYKKIYRLIGIGVLVLGLLFTPFLRDIIKGEIPNDINIYILYLVYLFNTSVSYFAYAHKKALLIAYQRSDILSNVNTAIAVGTNILQIVLLVITHDYYFYVCVFPIFTIAENLWAGYISKKRYPDIEPKGSIDKMDQEAIKQHTKGIALQQLCSTSRNSLDSIVISMFLGLTAIAIYSNYFYIMISIHVFLYQVPNSIRAIVGNSVASETLEKNYRDFGSMYLIYMWISGWCAVCLFLLYQPFMELWVGKDLMFPLSTVILFCLYFILLSLSDIIALYKDAAGLWWHGRYRVIIEAVANLILNFLLGYYWGVEGILWATIITMAILGHGYGGWIVFHYYFKDKSFIAFIAKQISYILIIGIVSYITYVIAQLFEGDIVYRLAVCIGLCIFLPNILFFVLFRIFPEYNDAVYFLKGLISNARNKSIKDV</sequence>
<feature type="transmembrane region" description="Helical" evidence="6">
    <location>
        <begin position="20"/>
        <end position="41"/>
    </location>
</feature>